<dbReference type="AlphaFoldDB" id="A0A1H2ENZ2"/>
<accession>A0A1H2ENZ2</accession>
<dbReference type="EMBL" id="FNLL01000003">
    <property type="protein sequence ID" value="SDT96836.1"/>
    <property type="molecule type" value="Genomic_DNA"/>
</dbReference>
<dbReference type="CDD" id="cd03794">
    <property type="entry name" value="GT4_WbuB-like"/>
    <property type="match status" value="1"/>
</dbReference>
<name>A0A1H2ENZ2_9BACT</name>
<dbReference type="Pfam" id="PF00534">
    <property type="entry name" value="Glycos_transf_1"/>
    <property type="match status" value="1"/>
</dbReference>
<dbReference type="RefSeq" id="WP_092231691.1">
    <property type="nucleotide sequence ID" value="NZ_FNLL01000003.1"/>
</dbReference>
<dbReference type="PANTHER" id="PTHR45947:SF3">
    <property type="entry name" value="SULFOQUINOVOSYL TRANSFERASE SQD2"/>
    <property type="match status" value="1"/>
</dbReference>
<gene>
    <name evidence="3" type="ORF">SAMN04487931_103261</name>
</gene>
<dbReference type="Gene3D" id="3.40.50.2000">
    <property type="entry name" value="Glycogen Phosphorylase B"/>
    <property type="match status" value="2"/>
</dbReference>
<dbReference type="Pfam" id="PF13439">
    <property type="entry name" value="Glyco_transf_4"/>
    <property type="match status" value="1"/>
</dbReference>
<sequence length="388" mass="43863">MKVANNNKILMLLSNAFDPDPRVHREATALVTAGYDVTVLCWDRDFKSPAGETIDGVRIERIYVKSTHGRGVTQIGFLLVFWIKAFLCGIRKKINYVHAHDFDTLPLGYILAKFKSVNLIYDSHESYVDMLYHHPVWLKNIIFKVENHLLNKVDLVITVGEKLRQYLETRGAKKTCVVGNWQDPEKFKFSTAQKEQAYKTLGIKENQKVIAFIANLGLERQVPQLIEAVRQMPDMFLVLGGDGPCRALAEKAASECKNIVYLGYVKPDKVPFYTALSDIIFYGFDPKNPNAEFSAPNKLFEGLAAGKIIVTGDFGEIGKIVRKKKCGIMVDGYSTSVLIDAFKKISQHNAHDYCRNSLNACKNEFNLRNASEILKENYKNFQIHQGAS</sequence>
<feature type="domain" description="Glycosyltransferase subfamily 4-like N-terminal" evidence="2">
    <location>
        <begin position="23"/>
        <end position="185"/>
    </location>
</feature>
<organism evidence="3 4">
    <name type="scientific">Desulfobacula phenolica</name>
    <dbReference type="NCBI Taxonomy" id="90732"/>
    <lineage>
        <taxon>Bacteria</taxon>
        <taxon>Pseudomonadati</taxon>
        <taxon>Thermodesulfobacteriota</taxon>
        <taxon>Desulfobacteria</taxon>
        <taxon>Desulfobacterales</taxon>
        <taxon>Desulfobacteraceae</taxon>
        <taxon>Desulfobacula</taxon>
    </lineage>
</organism>
<protein>
    <submittedName>
        <fullName evidence="3">Glycosyltransferase involved in cell wall bisynthesis</fullName>
    </submittedName>
</protein>
<dbReference type="InterPro" id="IPR050194">
    <property type="entry name" value="Glycosyltransferase_grp1"/>
</dbReference>
<dbReference type="SUPFAM" id="SSF53756">
    <property type="entry name" value="UDP-Glycosyltransferase/glycogen phosphorylase"/>
    <property type="match status" value="1"/>
</dbReference>
<dbReference type="PANTHER" id="PTHR45947">
    <property type="entry name" value="SULFOQUINOVOSYL TRANSFERASE SQD2"/>
    <property type="match status" value="1"/>
</dbReference>
<feature type="domain" description="Glycosyl transferase family 1" evidence="1">
    <location>
        <begin position="195"/>
        <end position="349"/>
    </location>
</feature>
<dbReference type="InterPro" id="IPR028098">
    <property type="entry name" value="Glyco_trans_4-like_N"/>
</dbReference>
<evidence type="ECO:0000259" key="2">
    <source>
        <dbReference type="Pfam" id="PF13439"/>
    </source>
</evidence>
<evidence type="ECO:0000313" key="3">
    <source>
        <dbReference type="EMBL" id="SDT96836.1"/>
    </source>
</evidence>
<keyword evidence="4" id="KW-1185">Reference proteome</keyword>
<dbReference type="GO" id="GO:0016758">
    <property type="term" value="F:hexosyltransferase activity"/>
    <property type="evidence" value="ECO:0007669"/>
    <property type="project" value="TreeGrafter"/>
</dbReference>
<dbReference type="InterPro" id="IPR001296">
    <property type="entry name" value="Glyco_trans_1"/>
</dbReference>
<evidence type="ECO:0000259" key="1">
    <source>
        <dbReference type="Pfam" id="PF00534"/>
    </source>
</evidence>
<dbReference type="Proteomes" id="UP000199608">
    <property type="component" value="Unassembled WGS sequence"/>
</dbReference>
<keyword evidence="3" id="KW-0808">Transferase</keyword>
<reference evidence="4" key="1">
    <citation type="submission" date="2016-10" db="EMBL/GenBank/DDBJ databases">
        <authorList>
            <person name="Varghese N."/>
            <person name="Submissions S."/>
        </authorList>
    </citation>
    <scope>NUCLEOTIDE SEQUENCE [LARGE SCALE GENOMIC DNA]</scope>
    <source>
        <strain evidence="4">DSM 3384</strain>
    </source>
</reference>
<proteinExistence type="predicted"/>
<evidence type="ECO:0000313" key="4">
    <source>
        <dbReference type="Proteomes" id="UP000199608"/>
    </source>
</evidence>